<reference evidence="1" key="2">
    <citation type="submission" date="2018-08" db="UniProtKB">
        <authorList>
            <consortium name="EnsemblPlants"/>
        </authorList>
    </citation>
    <scope>IDENTIFICATION</scope>
    <source>
        <strain evidence="1">Yugu1</strain>
    </source>
</reference>
<proteinExistence type="predicted"/>
<evidence type="ECO:0000313" key="1">
    <source>
        <dbReference type="EnsemblPlants" id="KQK96202"/>
    </source>
</evidence>
<keyword evidence="2" id="KW-1185">Reference proteome</keyword>
<reference evidence="2" key="1">
    <citation type="journal article" date="2012" name="Nat. Biotechnol.">
        <title>Reference genome sequence of the model plant Setaria.</title>
        <authorList>
            <person name="Bennetzen J.L."/>
            <person name="Schmutz J."/>
            <person name="Wang H."/>
            <person name="Percifield R."/>
            <person name="Hawkins J."/>
            <person name="Pontaroli A.C."/>
            <person name="Estep M."/>
            <person name="Feng L."/>
            <person name="Vaughn J.N."/>
            <person name="Grimwood J."/>
            <person name="Jenkins J."/>
            <person name="Barry K."/>
            <person name="Lindquist E."/>
            <person name="Hellsten U."/>
            <person name="Deshpande S."/>
            <person name="Wang X."/>
            <person name="Wu X."/>
            <person name="Mitros T."/>
            <person name="Triplett J."/>
            <person name="Yang X."/>
            <person name="Ye C.Y."/>
            <person name="Mauro-Herrera M."/>
            <person name="Wang L."/>
            <person name="Li P."/>
            <person name="Sharma M."/>
            <person name="Sharma R."/>
            <person name="Ronald P.C."/>
            <person name="Panaud O."/>
            <person name="Kellogg E.A."/>
            <person name="Brutnell T.P."/>
            <person name="Doust A.N."/>
            <person name="Tuskan G.A."/>
            <person name="Rokhsar D."/>
            <person name="Devos K.M."/>
        </authorList>
    </citation>
    <scope>NUCLEOTIDE SEQUENCE [LARGE SCALE GENOMIC DNA]</scope>
    <source>
        <strain evidence="2">cv. Yugu1</strain>
    </source>
</reference>
<organism evidence="1 2">
    <name type="scientific">Setaria italica</name>
    <name type="common">Foxtail millet</name>
    <name type="synonym">Panicum italicum</name>
    <dbReference type="NCBI Taxonomy" id="4555"/>
    <lineage>
        <taxon>Eukaryota</taxon>
        <taxon>Viridiplantae</taxon>
        <taxon>Streptophyta</taxon>
        <taxon>Embryophyta</taxon>
        <taxon>Tracheophyta</taxon>
        <taxon>Spermatophyta</taxon>
        <taxon>Magnoliopsida</taxon>
        <taxon>Liliopsida</taxon>
        <taxon>Poales</taxon>
        <taxon>Poaceae</taxon>
        <taxon>PACMAD clade</taxon>
        <taxon>Panicoideae</taxon>
        <taxon>Panicodae</taxon>
        <taxon>Paniceae</taxon>
        <taxon>Cenchrinae</taxon>
        <taxon>Setaria</taxon>
    </lineage>
</organism>
<dbReference type="EMBL" id="AGNK02004051">
    <property type="status" value="NOT_ANNOTATED_CDS"/>
    <property type="molecule type" value="Genomic_DNA"/>
</dbReference>
<accession>K3YFU2</accession>
<sequence length="30" mass="3413">MLGRTRTSSSTGFLKLATWCRLTNLILRSE</sequence>
<name>K3YFU2_SETIT</name>
<dbReference type="EnsemblPlants" id="KQK96202">
    <property type="protein sequence ID" value="KQK96202"/>
    <property type="gene ID" value="SETIT_013110mg"/>
</dbReference>
<dbReference type="InParanoid" id="K3YFU2"/>
<dbReference type="AlphaFoldDB" id="K3YFU2"/>
<dbReference type="Proteomes" id="UP000004995">
    <property type="component" value="Unassembled WGS sequence"/>
</dbReference>
<dbReference type="Gramene" id="KQK96202">
    <property type="protein sequence ID" value="KQK96202"/>
    <property type="gene ID" value="SETIT_013110mg"/>
</dbReference>
<protein>
    <submittedName>
        <fullName evidence="1">Uncharacterized protein</fullName>
    </submittedName>
</protein>
<dbReference type="HOGENOM" id="CLU_3407043_0_0_1"/>
<evidence type="ECO:0000313" key="2">
    <source>
        <dbReference type="Proteomes" id="UP000004995"/>
    </source>
</evidence>